<evidence type="ECO:0000313" key="1">
    <source>
        <dbReference type="EMBL" id="QSS64759.1"/>
    </source>
</evidence>
<proteinExistence type="predicted"/>
<dbReference type="EMBL" id="CP069114">
    <property type="protein sequence ID" value="QSS64759.1"/>
    <property type="molecule type" value="Genomic_DNA"/>
</dbReference>
<dbReference type="Proteomes" id="UP000663671">
    <property type="component" value="Chromosome 1"/>
</dbReference>
<reference evidence="1" key="1">
    <citation type="submission" date="2021-01" db="EMBL/GenBank/DDBJ databases">
        <title>Chromosome-level genome assembly of a human fungal pathogen reveals clustering of transcriptionally co-regulated genes.</title>
        <authorList>
            <person name="Voorhies M."/>
            <person name="Cohen S."/>
            <person name="Shea T.P."/>
            <person name="Petrus S."/>
            <person name="Munoz J.F."/>
            <person name="Poplawski S."/>
            <person name="Goldman W.E."/>
            <person name="Michael T."/>
            <person name="Cuomo C.A."/>
            <person name="Sil A."/>
            <person name="Beyhan S."/>
        </authorList>
    </citation>
    <scope>NUCLEOTIDE SEQUENCE</scope>
    <source>
        <strain evidence="1">WU24</strain>
    </source>
</reference>
<gene>
    <name evidence="1" type="ORF">I7I51_01830</name>
</gene>
<organism evidence="1 2">
    <name type="scientific">Ajellomyces capsulatus</name>
    <name type="common">Darling's disease fungus</name>
    <name type="synonym">Histoplasma capsulatum</name>
    <dbReference type="NCBI Taxonomy" id="5037"/>
    <lineage>
        <taxon>Eukaryota</taxon>
        <taxon>Fungi</taxon>
        <taxon>Dikarya</taxon>
        <taxon>Ascomycota</taxon>
        <taxon>Pezizomycotina</taxon>
        <taxon>Eurotiomycetes</taxon>
        <taxon>Eurotiomycetidae</taxon>
        <taxon>Onygenales</taxon>
        <taxon>Ajellomycetaceae</taxon>
        <taxon>Histoplasma</taxon>
    </lineage>
</organism>
<dbReference type="AlphaFoldDB" id="A0A8A1MFR4"/>
<sequence length="48" mass="5297">MIDTAKPANRLFRGLGIVEGSTAHLDPSPSINLWLEWNFASVSHFKDG</sequence>
<dbReference type="VEuPathDB" id="FungiDB:I7I51_01830"/>
<evidence type="ECO:0000313" key="2">
    <source>
        <dbReference type="Proteomes" id="UP000663671"/>
    </source>
</evidence>
<protein>
    <submittedName>
        <fullName evidence="1">Uncharacterized protein</fullName>
    </submittedName>
</protein>
<accession>A0A8A1MFR4</accession>
<name>A0A8A1MFR4_AJECA</name>